<feature type="compositionally biased region" description="Basic and acidic residues" evidence="1">
    <location>
        <begin position="76"/>
        <end position="93"/>
    </location>
</feature>
<feature type="region of interest" description="Disordered" evidence="1">
    <location>
        <begin position="1"/>
        <end position="24"/>
    </location>
</feature>
<evidence type="ECO:0000313" key="2">
    <source>
        <dbReference type="EMBL" id="RXW16726.1"/>
    </source>
</evidence>
<sequence length="170" mass="18535">MQSEQSTFASTPPESGKSKRALKKVQCSQFSIPECVLKFDQEASKAFRKAKREKAKAKKQAKLQVSEQNTDANAPKPKEKAPKSKSKQADVPDTKLSPPTKKRRRLSESAPKVPLESSTKKDTVATKPSSELPPSKLEKPAASKPSIKSIARSATHRARAALAQSRKAKS</sequence>
<feature type="region of interest" description="Disordered" evidence="1">
    <location>
        <begin position="45"/>
        <end position="147"/>
    </location>
</feature>
<evidence type="ECO:0000313" key="3">
    <source>
        <dbReference type="Proteomes" id="UP000290288"/>
    </source>
</evidence>
<keyword evidence="3" id="KW-1185">Reference proteome</keyword>
<name>A0A4Q2DD18_9AGAR</name>
<protein>
    <submittedName>
        <fullName evidence="2">Uncharacterized protein</fullName>
    </submittedName>
</protein>
<feature type="compositionally biased region" description="Polar residues" evidence="1">
    <location>
        <begin position="1"/>
        <end position="13"/>
    </location>
</feature>
<comment type="caution">
    <text evidence="2">The sequence shown here is derived from an EMBL/GenBank/DDBJ whole genome shotgun (WGS) entry which is preliminary data.</text>
</comment>
<feature type="compositionally biased region" description="Polar residues" evidence="1">
    <location>
        <begin position="63"/>
        <end position="72"/>
    </location>
</feature>
<organism evidence="2 3">
    <name type="scientific">Candolleomyces aberdarensis</name>
    <dbReference type="NCBI Taxonomy" id="2316362"/>
    <lineage>
        <taxon>Eukaryota</taxon>
        <taxon>Fungi</taxon>
        <taxon>Dikarya</taxon>
        <taxon>Basidiomycota</taxon>
        <taxon>Agaricomycotina</taxon>
        <taxon>Agaricomycetes</taxon>
        <taxon>Agaricomycetidae</taxon>
        <taxon>Agaricales</taxon>
        <taxon>Agaricineae</taxon>
        <taxon>Psathyrellaceae</taxon>
        <taxon>Candolleomyces</taxon>
    </lineage>
</organism>
<dbReference type="EMBL" id="SDEE01000407">
    <property type="protein sequence ID" value="RXW16726.1"/>
    <property type="molecule type" value="Genomic_DNA"/>
</dbReference>
<dbReference type="Proteomes" id="UP000290288">
    <property type="component" value="Unassembled WGS sequence"/>
</dbReference>
<evidence type="ECO:0000256" key="1">
    <source>
        <dbReference type="SAM" id="MobiDB-lite"/>
    </source>
</evidence>
<feature type="compositionally biased region" description="Basic residues" evidence="1">
    <location>
        <begin position="46"/>
        <end position="61"/>
    </location>
</feature>
<reference evidence="2 3" key="1">
    <citation type="submission" date="2019-01" db="EMBL/GenBank/DDBJ databases">
        <title>Draft genome sequence of Psathyrella aberdarensis IHI B618.</title>
        <authorList>
            <person name="Buettner E."/>
            <person name="Kellner H."/>
        </authorList>
    </citation>
    <scope>NUCLEOTIDE SEQUENCE [LARGE SCALE GENOMIC DNA]</scope>
    <source>
        <strain evidence="2 3">IHI B618</strain>
    </source>
</reference>
<accession>A0A4Q2DD18</accession>
<dbReference type="AlphaFoldDB" id="A0A4Q2DD18"/>
<gene>
    <name evidence="2" type="ORF">EST38_g9123</name>
</gene>
<proteinExistence type="predicted"/>